<dbReference type="Proteomes" id="UP000232323">
    <property type="component" value="Unassembled WGS sequence"/>
</dbReference>
<proteinExistence type="predicted"/>
<evidence type="ECO:0000313" key="1">
    <source>
        <dbReference type="EMBL" id="GAX72781.1"/>
    </source>
</evidence>
<dbReference type="PANTHER" id="PTHR11941">
    <property type="entry name" value="ENOYL-COA HYDRATASE-RELATED"/>
    <property type="match status" value="1"/>
</dbReference>
<dbReference type="SUPFAM" id="SSF52096">
    <property type="entry name" value="ClpP/crotonase"/>
    <property type="match status" value="1"/>
</dbReference>
<comment type="caution">
    <text evidence="1">The sequence shown here is derived from an EMBL/GenBank/DDBJ whole genome shotgun (WGS) entry which is preliminary data.</text>
</comment>
<name>A0A250WPQ9_9CHLO</name>
<dbReference type="STRING" id="1157962.A0A250WPQ9"/>
<dbReference type="PANTHER" id="PTHR11941:SF45">
    <property type="entry name" value="ENOYL-COA DELTA ISOMERASE 1, MITOCHONDRIAL"/>
    <property type="match status" value="1"/>
</dbReference>
<dbReference type="InterPro" id="IPR001753">
    <property type="entry name" value="Enoyl-CoA_hydra/iso"/>
</dbReference>
<dbReference type="GO" id="GO:0005739">
    <property type="term" value="C:mitochondrion"/>
    <property type="evidence" value="ECO:0007669"/>
    <property type="project" value="TreeGrafter"/>
</dbReference>
<sequence>MSTNPFYSPVVSLDIRPGGYAVLTLQKEPVNSLDLSAWQALEAALDQLEADSSISGVIFASGLKRDVFSAGNDLMELYAPRTTEQRYTEFWEVSNRFLAKLHNSRLSTIAAIRGACPAGGCIIAMCCDHRVMSSQGSIGLNEVQLGIPVPKYWGMLMTRLIGQKAADKLLLTGKLATSQEAKQLGLVDELVPKDQLVSAAEAVMLKLVMLPSCAVAASKKSLRDDFCQDWIKYSKEEPAGAWKFLCQEDTLKTLEAALQRLSGNKNTSKAASKL</sequence>
<dbReference type="EMBL" id="BEGY01000001">
    <property type="protein sequence ID" value="GAX72781.1"/>
    <property type="molecule type" value="Genomic_DNA"/>
</dbReference>
<dbReference type="Gene3D" id="3.90.226.10">
    <property type="entry name" value="2-enoyl-CoA Hydratase, Chain A, domain 1"/>
    <property type="match status" value="1"/>
</dbReference>
<gene>
    <name evidence="1" type="ORF">CEUSTIGMA_g237.t1</name>
</gene>
<dbReference type="OrthoDB" id="410701at2759"/>
<accession>A0A250WPQ9</accession>
<dbReference type="InterPro" id="IPR029045">
    <property type="entry name" value="ClpP/crotonase-like_dom_sf"/>
</dbReference>
<keyword evidence="2" id="KW-1185">Reference proteome</keyword>
<dbReference type="CDD" id="cd06558">
    <property type="entry name" value="crotonase-like"/>
    <property type="match status" value="1"/>
</dbReference>
<evidence type="ECO:0000313" key="2">
    <source>
        <dbReference type="Proteomes" id="UP000232323"/>
    </source>
</evidence>
<evidence type="ECO:0008006" key="3">
    <source>
        <dbReference type="Google" id="ProtNLM"/>
    </source>
</evidence>
<organism evidence="1 2">
    <name type="scientific">Chlamydomonas eustigma</name>
    <dbReference type="NCBI Taxonomy" id="1157962"/>
    <lineage>
        <taxon>Eukaryota</taxon>
        <taxon>Viridiplantae</taxon>
        <taxon>Chlorophyta</taxon>
        <taxon>core chlorophytes</taxon>
        <taxon>Chlorophyceae</taxon>
        <taxon>CS clade</taxon>
        <taxon>Chlamydomonadales</taxon>
        <taxon>Chlamydomonadaceae</taxon>
        <taxon>Chlamydomonas</taxon>
    </lineage>
</organism>
<dbReference type="GO" id="GO:0006635">
    <property type="term" value="P:fatty acid beta-oxidation"/>
    <property type="evidence" value="ECO:0007669"/>
    <property type="project" value="TreeGrafter"/>
</dbReference>
<dbReference type="Pfam" id="PF00378">
    <property type="entry name" value="ECH_1"/>
    <property type="match status" value="1"/>
</dbReference>
<reference evidence="1 2" key="1">
    <citation type="submission" date="2017-08" db="EMBL/GenBank/DDBJ databases">
        <title>Acidophilic green algal genome provides insights into adaptation to an acidic environment.</title>
        <authorList>
            <person name="Hirooka S."/>
            <person name="Hirose Y."/>
            <person name="Kanesaki Y."/>
            <person name="Higuchi S."/>
            <person name="Fujiwara T."/>
            <person name="Onuma R."/>
            <person name="Era A."/>
            <person name="Ohbayashi R."/>
            <person name="Uzuka A."/>
            <person name="Nozaki H."/>
            <person name="Yoshikawa H."/>
            <person name="Miyagishima S.Y."/>
        </authorList>
    </citation>
    <scope>NUCLEOTIDE SEQUENCE [LARGE SCALE GENOMIC DNA]</scope>
    <source>
        <strain evidence="1 2">NIES-2499</strain>
    </source>
</reference>
<protein>
    <recommendedName>
        <fullName evidence="3">Enoyl-CoA hydratase</fullName>
    </recommendedName>
</protein>
<dbReference type="AlphaFoldDB" id="A0A250WPQ9"/>